<gene>
    <name evidence="1" type="ordered locus">HMPREF0733_10565</name>
</gene>
<dbReference type="EMBL" id="CP002280">
    <property type="protein sequence ID" value="ADP40023.1"/>
    <property type="molecule type" value="Genomic_DNA"/>
</dbReference>
<dbReference type="Proteomes" id="UP000000387">
    <property type="component" value="Chromosome"/>
</dbReference>
<sequence>MTVSTGGADWHGSATPEQVATVECVYRNHRSLPYISPERNLAA</sequence>
<proteinExistence type="predicted"/>
<reference evidence="2" key="1">
    <citation type="submission" date="2010-10" db="EMBL/GenBank/DDBJ databases">
        <title>The complete genome of Rothia dentocariosa ATCC 17931.</title>
        <authorList>
            <person name="Muzny D."/>
            <person name="Qin X."/>
            <person name="Buhay C."/>
            <person name="Dugan-Rocha S."/>
            <person name="Ding Y."/>
            <person name="Chen G."/>
            <person name="Hawes A."/>
            <person name="Holder M."/>
            <person name="Jhangiani S."/>
            <person name="Johnson A."/>
            <person name="Khan Z."/>
            <person name="Li Z."/>
            <person name="Liu W."/>
            <person name="Liu X."/>
            <person name="Perez L."/>
            <person name="Shen H."/>
            <person name="Wang Q."/>
            <person name="Watt J."/>
            <person name="Xi L."/>
            <person name="Xin Y."/>
            <person name="Zhou J."/>
            <person name="Deng J."/>
            <person name="Jiang H."/>
            <person name="Liu Y."/>
            <person name="Qu J."/>
            <person name="Song X.-Z."/>
            <person name="Zhang L."/>
            <person name="Villasana D."/>
            <person name="Johnson A."/>
            <person name="Liu J."/>
            <person name="Liyanage D."/>
            <person name="Lorensuhewa L."/>
            <person name="Robinson T."/>
            <person name="Song A."/>
            <person name="Song B.-B."/>
            <person name="Dinh H."/>
            <person name="Thornton R."/>
            <person name="Coyle M."/>
            <person name="Francisco L."/>
            <person name="Jackson L."/>
            <person name="Javaid M."/>
            <person name="Korchina V."/>
            <person name="Kovar C."/>
            <person name="Mata R."/>
            <person name="Mathew T."/>
            <person name="Ngo R."/>
            <person name="Nguyen L."/>
            <person name="Nguyen N."/>
            <person name="Okwuonu G."/>
            <person name="Ongeri F."/>
            <person name="Pham C."/>
            <person name="Simmons D."/>
            <person name="Wilczek-Boney K."/>
            <person name="Hale W."/>
            <person name="Jakkamsetti A."/>
            <person name="Pham P."/>
            <person name="Ruth R."/>
            <person name="San Lucas F."/>
            <person name="Warren J."/>
            <person name="Zhang J."/>
            <person name="Zhao Z."/>
            <person name="Zhou C."/>
            <person name="Zhu D."/>
            <person name="Lee S."/>
            <person name="Bess C."/>
            <person name="Blankenburg K."/>
            <person name="Forbes L."/>
            <person name="Fu Q."/>
            <person name="Gubbala S."/>
            <person name="Hirani K."/>
            <person name="Jayaseelan J.C."/>
            <person name="Lara F."/>
            <person name="Munidasa M."/>
            <person name="Palculict T."/>
            <person name="Patil S."/>
            <person name="Pu L.-L."/>
            <person name="Saada N."/>
            <person name="Tang L."/>
            <person name="Weissenberger G."/>
            <person name="Zhu Y."/>
            <person name="Hemphill L."/>
            <person name="Shang Y."/>
            <person name="Youmans B."/>
            <person name="Ayvaz T."/>
            <person name="Ross M."/>
            <person name="Santibanez J."/>
            <person name="Aqrawi P."/>
            <person name="Gross S."/>
            <person name="Joshi V."/>
            <person name="Fowler G."/>
            <person name="Nazareth L."/>
            <person name="Reid J."/>
            <person name="Worley K."/>
            <person name="Petrosino J."/>
            <person name="Highlander S."/>
            <person name="Gibbs R."/>
        </authorList>
    </citation>
    <scope>NUCLEOTIDE SEQUENCE [LARGE SCALE GENOMIC DNA]</scope>
    <source>
        <strain evidence="2">ATCC 17931 / CDC X599 / XDIA</strain>
    </source>
</reference>
<protein>
    <submittedName>
        <fullName evidence="1">Uncharacterized protein</fullName>
    </submittedName>
</protein>
<dbReference type="HOGENOM" id="CLU_3239117_0_0_11"/>
<dbReference type="KEGG" id="rdn:HMPREF0733_10565"/>
<organism evidence="1 2">
    <name type="scientific">Rothia dentocariosa (strain ATCC 17931 / CDC X599 / XDIA)</name>
    <dbReference type="NCBI Taxonomy" id="762948"/>
    <lineage>
        <taxon>Bacteria</taxon>
        <taxon>Bacillati</taxon>
        <taxon>Actinomycetota</taxon>
        <taxon>Actinomycetes</taxon>
        <taxon>Micrococcales</taxon>
        <taxon>Micrococcaceae</taxon>
        <taxon>Rothia</taxon>
    </lineage>
</organism>
<accession>E3H120</accession>
<evidence type="ECO:0000313" key="2">
    <source>
        <dbReference type="Proteomes" id="UP000000387"/>
    </source>
</evidence>
<evidence type="ECO:0000313" key="1">
    <source>
        <dbReference type="EMBL" id="ADP40023.1"/>
    </source>
</evidence>
<dbReference type="AlphaFoldDB" id="E3H120"/>
<name>E3H120_ROTDC</name>